<comment type="caution">
    <text evidence="2">The sequence shown here is derived from an EMBL/GenBank/DDBJ whole genome shotgun (WGS) entry which is preliminary data.</text>
</comment>
<name>A0A0P7BE00_9HYPO</name>
<dbReference type="PANTHER" id="PTHR42080">
    <property type="entry name" value="SRR1 DOMAIN-CONTAINING PROTEIN"/>
    <property type="match status" value="1"/>
</dbReference>
<dbReference type="InterPro" id="IPR012942">
    <property type="entry name" value="SRR1-like"/>
</dbReference>
<protein>
    <recommendedName>
        <fullName evidence="1">SRR1-like domain-containing protein</fullName>
    </recommendedName>
</protein>
<gene>
    <name evidence="2" type="ORF">AK830_g2799</name>
</gene>
<dbReference type="Pfam" id="PF07985">
    <property type="entry name" value="SRR1"/>
    <property type="match status" value="1"/>
</dbReference>
<sequence>MDSSSDTSSNAGLSRAYQDLAKIQNRVITPKKRELGNYVRDLYASGAKMFTKDMLRRAEADLAKSPLPDQTEILCMNGMTYAWDLARRRDDEIEEHNVPCLDFHIYQGLVFETERSFGSEATEAIEDKIPITDEDRAYASQAVYVKWSTENSPSHVDYARLQEAWDESREIWLNSDSCTHLTEALEKTKPKVQKLVCFGLGSLEGTAKYSSLEKLHIDGRPRRSAISQHLAAITMADVLGKQQGTARLPILVQDPDYTTLAKEFLAAQDIEVVGGRGALGFTYIDDDSLVFSCHPNVPVKQIVADLARPAAMLWNEVEYEERKPEFRVEVMGGEERLCWPWVTDEDSPRTREMVQEYDLHAFKLDVERFGELAFYVRKD</sequence>
<reference evidence="2 3" key="1">
    <citation type="submission" date="2015-09" db="EMBL/GenBank/DDBJ databases">
        <title>Draft genome of a European isolate of the apple canker pathogen Neonectria ditissima.</title>
        <authorList>
            <person name="Gomez-Cortecero A."/>
            <person name="Harrison R.J."/>
            <person name="Armitage A.D."/>
        </authorList>
    </citation>
    <scope>NUCLEOTIDE SEQUENCE [LARGE SCALE GENOMIC DNA]</scope>
    <source>
        <strain evidence="2 3">R09/05</strain>
    </source>
</reference>
<evidence type="ECO:0000313" key="3">
    <source>
        <dbReference type="Proteomes" id="UP000050424"/>
    </source>
</evidence>
<dbReference type="Proteomes" id="UP000050424">
    <property type="component" value="Unassembled WGS sequence"/>
</dbReference>
<dbReference type="OrthoDB" id="5230585at2759"/>
<feature type="domain" description="SRR1-like" evidence="1">
    <location>
        <begin position="182"/>
        <end position="322"/>
    </location>
</feature>
<dbReference type="PANTHER" id="PTHR42080:SF3">
    <property type="entry name" value="SRR1-LIKE DOMAIN-CONTAINING PROTEIN"/>
    <property type="match status" value="1"/>
</dbReference>
<dbReference type="EMBL" id="LKCW01000027">
    <property type="protein sequence ID" value="KPM43763.1"/>
    <property type="molecule type" value="Genomic_DNA"/>
</dbReference>
<evidence type="ECO:0000259" key="1">
    <source>
        <dbReference type="Pfam" id="PF07985"/>
    </source>
</evidence>
<accession>A0A0P7BE00</accession>
<evidence type="ECO:0000313" key="2">
    <source>
        <dbReference type="EMBL" id="KPM43763.1"/>
    </source>
</evidence>
<organism evidence="2 3">
    <name type="scientific">Neonectria ditissima</name>
    <dbReference type="NCBI Taxonomy" id="78410"/>
    <lineage>
        <taxon>Eukaryota</taxon>
        <taxon>Fungi</taxon>
        <taxon>Dikarya</taxon>
        <taxon>Ascomycota</taxon>
        <taxon>Pezizomycotina</taxon>
        <taxon>Sordariomycetes</taxon>
        <taxon>Hypocreomycetidae</taxon>
        <taxon>Hypocreales</taxon>
        <taxon>Nectriaceae</taxon>
        <taxon>Neonectria</taxon>
    </lineage>
</organism>
<proteinExistence type="predicted"/>
<dbReference type="AlphaFoldDB" id="A0A0P7BE00"/>
<keyword evidence="3" id="KW-1185">Reference proteome</keyword>